<sequence>MVLPSIHDDKERSAVGRCRDTSIPVLINGVRGDPSFRRVEEVLDAPGGSEGRCCRFVTVHLAAALYLPVLQHLPRRQASDESRRWFIWRNFSEETLCIRRFTVERQVGGDFASSLVIAAGAEAGEWVTLPSRRGNCASAQEAFSVTLCRNGGERANVMVGFVVEVVTMLPSWCGEVAEETALVEPSSLVREGGEAIKKYQHVVKYGLTITW</sequence>
<keyword evidence="2" id="KW-1185">Reference proteome</keyword>
<protein>
    <submittedName>
        <fullName evidence="1">Uncharacterized protein</fullName>
    </submittedName>
</protein>
<accession>A0A422N8M7</accession>
<dbReference type="RefSeq" id="XP_029236543.1">
    <property type="nucleotide sequence ID" value="XM_029383628.1"/>
</dbReference>
<evidence type="ECO:0000313" key="1">
    <source>
        <dbReference type="EMBL" id="RNF01803.1"/>
    </source>
</evidence>
<dbReference type="EMBL" id="MKGL01000258">
    <property type="protein sequence ID" value="RNF01803.1"/>
    <property type="molecule type" value="Genomic_DNA"/>
</dbReference>
<dbReference type="OrthoDB" id="243421at2759"/>
<dbReference type="GeneID" id="40330733"/>
<evidence type="ECO:0000313" key="2">
    <source>
        <dbReference type="Proteomes" id="UP000283634"/>
    </source>
</evidence>
<reference evidence="1 2" key="1">
    <citation type="journal article" date="2018" name="BMC Genomics">
        <title>Genomic comparison of Trypanosoma conorhini and Trypanosoma rangeli to Trypanosoma cruzi strains of high and low virulence.</title>
        <authorList>
            <person name="Bradwell K.R."/>
            <person name="Koparde V.N."/>
            <person name="Matveyev A.V."/>
            <person name="Serrano M.G."/>
            <person name="Alves J.M."/>
            <person name="Parikh H."/>
            <person name="Huang B."/>
            <person name="Lee V."/>
            <person name="Espinosa-Alvarez O."/>
            <person name="Ortiz P.A."/>
            <person name="Costa-Martins A.G."/>
            <person name="Teixeira M.M."/>
            <person name="Buck G.A."/>
        </authorList>
    </citation>
    <scope>NUCLEOTIDE SEQUENCE [LARGE SCALE GENOMIC DNA]</scope>
    <source>
        <strain evidence="1 2">AM80</strain>
    </source>
</reference>
<dbReference type="Proteomes" id="UP000283634">
    <property type="component" value="Unassembled WGS sequence"/>
</dbReference>
<organism evidence="1 2">
    <name type="scientific">Trypanosoma rangeli</name>
    <dbReference type="NCBI Taxonomy" id="5698"/>
    <lineage>
        <taxon>Eukaryota</taxon>
        <taxon>Discoba</taxon>
        <taxon>Euglenozoa</taxon>
        <taxon>Kinetoplastea</taxon>
        <taxon>Metakinetoplastina</taxon>
        <taxon>Trypanosomatida</taxon>
        <taxon>Trypanosomatidae</taxon>
        <taxon>Trypanosoma</taxon>
        <taxon>Herpetosoma</taxon>
    </lineage>
</organism>
<dbReference type="AlphaFoldDB" id="A0A422N8M7"/>
<gene>
    <name evidence="1" type="ORF">TraAM80_06800</name>
</gene>
<comment type="caution">
    <text evidence="1">The sequence shown here is derived from an EMBL/GenBank/DDBJ whole genome shotgun (WGS) entry which is preliminary data.</text>
</comment>
<proteinExistence type="predicted"/>
<name>A0A422N8M7_TRYRA</name>